<keyword evidence="2" id="KW-0288">FMN</keyword>
<evidence type="ECO:0000313" key="4">
    <source>
        <dbReference type="EMBL" id="GLS91469.1"/>
    </source>
</evidence>
<gene>
    <name evidence="4" type="ORF">GCM10007916_25380</name>
</gene>
<name>A0ABQ6E238_9GAMM</name>
<reference evidence="5" key="1">
    <citation type="journal article" date="2019" name="Int. J. Syst. Evol. Microbiol.">
        <title>The Global Catalogue of Microorganisms (GCM) 10K type strain sequencing project: providing services to taxonomists for standard genome sequencing and annotation.</title>
        <authorList>
            <consortium name="The Broad Institute Genomics Platform"/>
            <consortium name="The Broad Institute Genome Sequencing Center for Infectious Disease"/>
            <person name="Wu L."/>
            <person name="Ma J."/>
        </authorList>
    </citation>
    <scope>NUCLEOTIDE SEQUENCE [LARGE SCALE GENOMIC DNA]</scope>
    <source>
        <strain evidence="5">NBRC 103166</strain>
    </source>
</reference>
<dbReference type="InterPro" id="IPR029039">
    <property type="entry name" value="Flavoprotein-like_sf"/>
</dbReference>
<dbReference type="RefSeq" id="WP_284204581.1">
    <property type="nucleotide sequence ID" value="NZ_BSPQ01000013.1"/>
</dbReference>
<organism evidence="4 5">
    <name type="scientific">Psychromonas marina</name>
    <dbReference type="NCBI Taxonomy" id="88364"/>
    <lineage>
        <taxon>Bacteria</taxon>
        <taxon>Pseudomonadati</taxon>
        <taxon>Pseudomonadota</taxon>
        <taxon>Gammaproteobacteria</taxon>
        <taxon>Alteromonadales</taxon>
        <taxon>Psychromonadaceae</taxon>
        <taxon>Psychromonas</taxon>
    </lineage>
</organism>
<dbReference type="InterPro" id="IPR003680">
    <property type="entry name" value="Flavodoxin_fold"/>
</dbReference>
<sequence>MIHIVFASPVYWYSMSGQLKVFFDRLSDLLTIEKELGRKLKGKQCSIIATGFDKELPTCFVTPFEMTATYLHLEFKGFTYLSVQSEADLGGINRNIQHAIQNLTLQAN</sequence>
<proteinExistence type="predicted"/>
<protein>
    <recommendedName>
        <fullName evidence="3">Flavodoxin-like fold domain-containing protein</fullName>
    </recommendedName>
</protein>
<evidence type="ECO:0000313" key="5">
    <source>
        <dbReference type="Proteomes" id="UP001157353"/>
    </source>
</evidence>
<dbReference type="EMBL" id="BSPQ01000013">
    <property type="protein sequence ID" value="GLS91469.1"/>
    <property type="molecule type" value="Genomic_DNA"/>
</dbReference>
<dbReference type="Gene3D" id="3.40.50.360">
    <property type="match status" value="1"/>
</dbReference>
<dbReference type="Proteomes" id="UP001157353">
    <property type="component" value="Unassembled WGS sequence"/>
</dbReference>
<evidence type="ECO:0000259" key="3">
    <source>
        <dbReference type="Pfam" id="PF02525"/>
    </source>
</evidence>
<evidence type="ECO:0000256" key="2">
    <source>
        <dbReference type="ARBA" id="ARBA00022643"/>
    </source>
</evidence>
<evidence type="ECO:0000256" key="1">
    <source>
        <dbReference type="ARBA" id="ARBA00022630"/>
    </source>
</evidence>
<accession>A0ABQ6E238</accession>
<comment type="caution">
    <text evidence="4">The sequence shown here is derived from an EMBL/GenBank/DDBJ whole genome shotgun (WGS) entry which is preliminary data.</text>
</comment>
<dbReference type="PANTHER" id="PTHR43278:SF4">
    <property type="entry name" value="NAD(P)H-DEPENDENT FMN-CONTAINING OXIDOREDUCTASE YWQN-RELATED"/>
    <property type="match status" value="1"/>
</dbReference>
<dbReference type="InterPro" id="IPR051796">
    <property type="entry name" value="ISF_SsuE-like"/>
</dbReference>
<keyword evidence="5" id="KW-1185">Reference proteome</keyword>
<dbReference type="SUPFAM" id="SSF52218">
    <property type="entry name" value="Flavoproteins"/>
    <property type="match status" value="1"/>
</dbReference>
<dbReference type="Pfam" id="PF02525">
    <property type="entry name" value="Flavodoxin_2"/>
    <property type="match status" value="1"/>
</dbReference>
<feature type="domain" description="Flavodoxin-like fold" evidence="3">
    <location>
        <begin position="3"/>
        <end position="84"/>
    </location>
</feature>
<dbReference type="PANTHER" id="PTHR43278">
    <property type="entry name" value="NAD(P)H-DEPENDENT FMN-CONTAINING OXIDOREDUCTASE YWQN-RELATED"/>
    <property type="match status" value="1"/>
</dbReference>
<keyword evidence="1" id="KW-0285">Flavoprotein</keyword>